<organism evidence="2 3">
    <name type="scientific">Haploplasma axanthum</name>
    <name type="common">Acholeplasma axanthum</name>
    <dbReference type="NCBI Taxonomy" id="29552"/>
    <lineage>
        <taxon>Bacteria</taxon>
        <taxon>Bacillati</taxon>
        <taxon>Mycoplasmatota</taxon>
        <taxon>Mollicutes</taxon>
        <taxon>Acholeplasmatales</taxon>
        <taxon>Acholeplasmataceae</taxon>
        <taxon>Haploplasma</taxon>
    </lineage>
</organism>
<dbReference type="RefSeq" id="WP_026390746.1">
    <property type="nucleotide sequence ID" value="NZ_LR215048.1"/>
</dbReference>
<gene>
    <name evidence="2" type="ORF">NCTC10138_00178</name>
</gene>
<keyword evidence="3" id="KW-1185">Reference proteome</keyword>
<dbReference type="OrthoDB" id="385328at2"/>
<sequence>MILKRKSNKKRLNSIVLPFLFFAINERLGKAIIIVLIVIILILLVYLVYLFIEVKKEKEVKVEKKEEIKISEEQPIVTKKIEKEVVQQPIVIEKKKEIEPVIIKEVKEEPKEELIIDNGLYIRYNYSFVARMHQAPKESQERFSEIKNYLLSYEGVTVRKSWRNERFMYQGKPIAKFWIHGNILDAYLNLDYEMLKDTKYEVEDLRGKRLHENTPVLFKVVGSRTLDYLKELIDMYMESVGGVKGEEQNIDYTVPYISKEELLKKDLIKVNYNK</sequence>
<dbReference type="AlphaFoldDB" id="A0A449BBK8"/>
<accession>A0A449BBK8</accession>
<evidence type="ECO:0000313" key="3">
    <source>
        <dbReference type="Proteomes" id="UP000289841"/>
    </source>
</evidence>
<keyword evidence="1" id="KW-1133">Transmembrane helix</keyword>
<dbReference type="KEGG" id="aaxa:NCTC10138_00178"/>
<dbReference type="EMBL" id="LR215048">
    <property type="protein sequence ID" value="VEU79825.1"/>
    <property type="molecule type" value="Genomic_DNA"/>
</dbReference>
<evidence type="ECO:0000256" key="1">
    <source>
        <dbReference type="SAM" id="Phobius"/>
    </source>
</evidence>
<dbReference type="STRING" id="1278311.GCA_000428705_01281"/>
<proteinExistence type="predicted"/>
<keyword evidence="1" id="KW-0812">Transmembrane</keyword>
<protein>
    <submittedName>
        <fullName evidence="2">Uncharacterized protein</fullName>
    </submittedName>
</protein>
<name>A0A449BBK8_HAPAX</name>
<keyword evidence="1" id="KW-0472">Membrane</keyword>
<evidence type="ECO:0000313" key="2">
    <source>
        <dbReference type="EMBL" id="VEU79825.1"/>
    </source>
</evidence>
<reference evidence="2 3" key="1">
    <citation type="submission" date="2019-01" db="EMBL/GenBank/DDBJ databases">
        <authorList>
            <consortium name="Pathogen Informatics"/>
        </authorList>
    </citation>
    <scope>NUCLEOTIDE SEQUENCE [LARGE SCALE GENOMIC DNA]</scope>
    <source>
        <strain evidence="2 3">NCTC10138</strain>
    </source>
</reference>
<dbReference type="Proteomes" id="UP000289841">
    <property type="component" value="Chromosome"/>
</dbReference>
<feature type="transmembrane region" description="Helical" evidence="1">
    <location>
        <begin position="34"/>
        <end position="52"/>
    </location>
</feature>